<organism evidence="1 2">
    <name type="scientific">Seiridium cardinale</name>
    <dbReference type="NCBI Taxonomy" id="138064"/>
    <lineage>
        <taxon>Eukaryota</taxon>
        <taxon>Fungi</taxon>
        <taxon>Dikarya</taxon>
        <taxon>Ascomycota</taxon>
        <taxon>Pezizomycotina</taxon>
        <taxon>Sordariomycetes</taxon>
        <taxon>Xylariomycetidae</taxon>
        <taxon>Amphisphaeriales</taxon>
        <taxon>Sporocadaceae</taxon>
        <taxon>Seiridium</taxon>
    </lineage>
</organism>
<reference evidence="1 2" key="1">
    <citation type="submission" date="2024-02" db="EMBL/GenBank/DDBJ databases">
        <title>First draft genome assembly of two strains of Seiridium cardinale.</title>
        <authorList>
            <person name="Emiliani G."/>
            <person name="Scali E."/>
        </authorList>
    </citation>
    <scope>NUCLEOTIDE SEQUENCE [LARGE SCALE GENOMIC DNA]</scope>
    <source>
        <strain evidence="1 2">BM-138-000479</strain>
    </source>
</reference>
<comment type="caution">
    <text evidence="1">The sequence shown here is derived from an EMBL/GenBank/DDBJ whole genome shotgun (WGS) entry which is preliminary data.</text>
</comment>
<keyword evidence="2" id="KW-1185">Reference proteome</keyword>
<accession>A0ABR2Y352</accession>
<name>A0ABR2Y352_9PEZI</name>
<evidence type="ECO:0000313" key="1">
    <source>
        <dbReference type="EMBL" id="KAK9780222.1"/>
    </source>
</evidence>
<sequence length="325" mass="36299">MSFKFDGVKTKSDGSYYYDDKDFPRRRLPISTKCEGDMDLSPSVLHEWFGISHDTLPAIPSVMVVPRLKTEIDPHSTDWSVVRGSLVVYKPIEWVPSVIKVKTLPKSKAKETYEREITKVDTEKLFGGVSGFVKTSAKAGGSLFGVKLEVETELKVEGKAEKEVTTNKVEKRTLKWEIGDTVIFEVAVAMLLRVEETYVHSVDLSLKNSASANGLTWTGGKDWSEIVVNNRDLSEVEELQFTGIQGKGNGYSTHLWIQVLPVLEVGGKDVKKLHIAVSSSTWRDWYAYSEGRQERGSKDRQLLAWPRVQPISTLLAQECVGTSAA</sequence>
<protein>
    <submittedName>
        <fullName evidence="1">Uncharacterized protein</fullName>
    </submittedName>
</protein>
<dbReference type="EMBL" id="JARVKM010000007">
    <property type="protein sequence ID" value="KAK9780222.1"/>
    <property type="molecule type" value="Genomic_DNA"/>
</dbReference>
<gene>
    <name evidence="1" type="ORF">SCAR479_02859</name>
</gene>
<dbReference type="Proteomes" id="UP001465668">
    <property type="component" value="Unassembled WGS sequence"/>
</dbReference>
<proteinExistence type="predicted"/>
<evidence type="ECO:0000313" key="2">
    <source>
        <dbReference type="Proteomes" id="UP001465668"/>
    </source>
</evidence>